<dbReference type="InterPro" id="IPR036388">
    <property type="entry name" value="WH-like_DNA-bd_sf"/>
</dbReference>
<dbReference type="AlphaFoldDB" id="A0A6J7K6I7"/>
<evidence type="ECO:0000256" key="1">
    <source>
        <dbReference type="ARBA" id="ARBA00022553"/>
    </source>
</evidence>
<dbReference type="CDD" id="cd17574">
    <property type="entry name" value="REC_OmpR"/>
    <property type="match status" value="1"/>
</dbReference>
<dbReference type="PANTHER" id="PTHR48111">
    <property type="entry name" value="REGULATOR OF RPOS"/>
    <property type="match status" value="1"/>
</dbReference>
<dbReference type="SUPFAM" id="SSF46894">
    <property type="entry name" value="C-terminal effector domain of the bipartite response regulators"/>
    <property type="match status" value="1"/>
</dbReference>
<evidence type="ECO:0000259" key="6">
    <source>
        <dbReference type="PROSITE" id="PS50110"/>
    </source>
</evidence>
<dbReference type="SMART" id="SM00862">
    <property type="entry name" value="Trans_reg_C"/>
    <property type="match status" value="1"/>
</dbReference>
<dbReference type="GO" id="GO:0005829">
    <property type="term" value="C:cytosol"/>
    <property type="evidence" value="ECO:0007669"/>
    <property type="project" value="TreeGrafter"/>
</dbReference>
<dbReference type="PROSITE" id="PS50110">
    <property type="entry name" value="RESPONSE_REGULATORY"/>
    <property type="match status" value="1"/>
</dbReference>
<dbReference type="InterPro" id="IPR001789">
    <property type="entry name" value="Sig_transdc_resp-reg_receiver"/>
</dbReference>
<keyword evidence="2" id="KW-0902">Two-component regulatory system</keyword>
<evidence type="ECO:0000313" key="8">
    <source>
        <dbReference type="EMBL" id="CAB4949834.1"/>
    </source>
</evidence>
<keyword evidence="4" id="KW-0238">DNA-binding</keyword>
<feature type="domain" description="OmpR/PhoB-type" evidence="7">
    <location>
        <begin position="138"/>
        <end position="238"/>
    </location>
</feature>
<evidence type="ECO:0000256" key="3">
    <source>
        <dbReference type="ARBA" id="ARBA00023015"/>
    </source>
</evidence>
<dbReference type="Pfam" id="PF00072">
    <property type="entry name" value="Response_reg"/>
    <property type="match status" value="1"/>
</dbReference>
<evidence type="ECO:0000259" key="7">
    <source>
        <dbReference type="PROSITE" id="PS51755"/>
    </source>
</evidence>
<dbReference type="Pfam" id="PF00486">
    <property type="entry name" value="Trans_reg_C"/>
    <property type="match status" value="1"/>
</dbReference>
<dbReference type="PROSITE" id="PS51755">
    <property type="entry name" value="OMPR_PHOB"/>
    <property type="match status" value="1"/>
</dbReference>
<dbReference type="PANTHER" id="PTHR48111:SF1">
    <property type="entry name" value="TWO-COMPONENT RESPONSE REGULATOR ORR33"/>
    <property type="match status" value="1"/>
</dbReference>
<dbReference type="Gene3D" id="1.10.10.10">
    <property type="entry name" value="Winged helix-like DNA-binding domain superfamily/Winged helix DNA-binding domain"/>
    <property type="match status" value="1"/>
</dbReference>
<evidence type="ECO:0000256" key="2">
    <source>
        <dbReference type="ARBA" id="ARBA00023012"/>
    </source>
</evidence>
<dbReference type="GO" id="GO:0006355">
    <property type="term" value="P:regulation of DNA-templated transcription"/>
    <property type="evidence" value="ECO:0007669"/>
    <property type="project" value="InterPro"/>
</dbReference>
<dbReference type="GO" id="GO:0032993">
    <property type="term" value="C:protein-DNA complex"/>
    <property type="evidence" value="ECO:0007669"/>
    <property type="project" value="TreeGrafter"/>
</dbReference>
<keyword evidence="1" id="KW-0597">Phosphoprotein</keyword>
<keyword evidence="3" id="KW-0805">Transcription regulation</keyword>
<organism evidence="8">
    <name type="scientific">freshwater metagenome</name>
    <dbReference type="NCBI Taxonomy" id="449393"/>
    <lineage>
        <taxon>unclassified sequences</taxon>
        <taxon>metagenomes</taxon>
        <taxon>ecological metagenomes</taxon>
    </lineage>
</organism>
<gene>
    <name evidence="8" type="ORF">UFOPK3733_01802</name>
</gene>
<evidence type="ECO:0000256" key="4">
    <source>
        <dbReference type="ARBA" id="ARBA00023125"/>
    </source>
</evidence>
<accession>A0A6J7K6I7</accession>
<dbReference type="SMART" id="SM00448">
    <property type="entry name" value="REC"/>
    <property type="match status" value="1"/>
</dbReference>
<sequence>MPGFQESDVHTMSDRRILVIEDDPDIGHLVCLRLDRAGYTTEHATDGQIGLRMVHEHRPDLVVLDIGLPGIDGWQVLERIRDISDVPVVILSARGLETEKVRGLQSGADDYITKPFGHQELVARIGAILRRNATVDFADEMYTDPQLHIDVTRREVTAFGKPVGLTAGEFRLLHALVQHAGQVLSPEQLLDLAWDDPTGIGASKVKFSILRLRRKLGCDDPGRCPIESVRGFGYRYRIVSTGVVAMPAAT</sequence>
<reference evidence="8" key="1">
    <citation type="submission" date="2020-05" db="EMBL/GenBank/DDBJ databases">
        <authorList>
            <person name="Chiriac C."/>
            <person name="Salcher M."/>
            <person name="Ghai R."/>
            <person name="Kavagutti S V."/>
        </authorList>
    </citation>
    <scope>NUCLEOTIDE SEQUENCE</scope>
</reference>
<dbReference type="EMBL" id="CAFBNC010000117">
    <property type="protein sequence ID" value="CAB4949834.1"/>
    <property type="molecule type" value="Genomic_DNA"/>
</dbReference>
<dbReference type="Gene3D" id="3.40.50.2300">
    <property type="match status" value="1"/>
</dbReference>
<dbReference type="GO" id="GO:0000156">
    <property type="term" value="F:phosphorelay response regulator activity"/>
    <property type="evidence" value="ECO:0007669"/>
    <property type="project" value="TreeGrafter"/>
</dbReference>
<dbReference type="SUPFAM" id="SSF52172">
    <property type="entry name" value="CheY-like"/>
    <property type="match status" value="1"/>
</dbReference>
<dbReference type="Gene3D" id="6.10.250.690">
    <property type="match status" value="1"/>
</dbReference>
<protein>
    <submittedName>
        <fullName evidence="8">Unannotated protein</fullName>
    </submittedName>
</protein>
<dbReference type="InterPro" id="IPR016032">
    <property type="entry name" value="Sig_transdc_resp-reg_C-effctor"/>
</dbReference>
<dbReference type="InterPro" id="IPR011006">
    <property type="entry name" value="CheY-like_superfamily"/>
</dbReference>
<feature type="domain" description="Response regulatory" evidence="6">
    <location>
        <begin position="16"/>
        <end position="129"/>
    </location>
</feature>
<dbReference type="FunFam" id="3.40.50.2300:FF:000001">
    <property type="entry name" value="DNA-binding response regulator PhoB"/>
    <property type="match status" value="1"/>
</dbReference>
<name>A0A6J7K6I7_9ZZZZ</name>
<keyword evidence="5" id="KW-0804">Transcription</keyword>
<dbReference type="GO" id="GO:0000976">
    <property type="term" value="F:transcription cis-regulatory region binding"/>
    <property type="evidence" value="ECO:0007669"/>
    <property type="project" value="TreeGrafter"/>
</dbReference>
<proteinExistence type="predicted"/>
<dbReference type="InterPro" id="IPR001867">
    <property type="entry name" value="OmpR/PhoB-type_DNA-bd"/>
</dbReference>
<dbReference type="CDD" id="cd00383">
    <property type="entry name" value="trans_reg_C"/>
    <property type="match status" value="1"/>
</dbReference>
<dbReference type="InterPro" id="IPR039420">
    <property type="entry name" value="WalR-like"/>
</dbReference>
<evidence type="ECO:0000256" key="5">
    <source>
        <dbReference type="ARBA" id="ARBA00023163"/>
    </source>
</evidence>